<evidence type="ECO:0000313" key="5">
    <source>
        <dbReference type="EMBL" id="MQL74849.1"/>
    </source>
</evidence>
<dbReference type="PROSITE" id="PS51295">
    <property type="entry name" value="CRM"/>
    <property type="match status" value="1"/>
</dbReference>
<evidence type="ECO:0000256" key="2">
    <source>
        <dbReference type="PROSITE-ProRule" id="PRU00626"/>
    </source>
</evidence>
<dbReference type="InterPro" id="IPR035920">
    <property type="entry name" value="YhbY-like_sf"/>
</dbReference>
<feature type="region of interest" description="Disordered" evidence="3">
    <location>
        <begin position="18"/>
        <end position="76"/>
    </location>
</feature>
<evidence type="ECO:0000256" key="1">
    <source>
        <dbReference type="ARBA" id="ARBA00022884"/>
    </source>
</evidence>
<dbReference type="PANTHER" id="PTHR31426">
    <property type="entry name" value="GROUP II INTRON SPLICING FACTOR CRS1-LIKE"/>
    <property type="match status" value="1"/>
</dbReference>
<sequence length="464" mass="52526">MGRTREIQLITASGPIRRKARFRSVRRQKPVRFFQHQRPGDPDKNGGDPLPAPPPTASGQGAGTPPPAPSQSDLPLNPSACASSSCFRVIALPMASLLPRFCFCDSSQWPLQWRRCLLPSLETGWGSRRVSYGAVNLVISDGKPKFEAQEVDPTRKERYRTKKRLKLQRKREKRKRKEANRRDPRCIRVKGKKKKPRFPDAEARLKYKIEKAKMKEALLVEKLKNYEVPKVQGPTIKPEEVTGEERFYLKKMAQKSSNYVPLGRRGVFGGVVLNMHLHWKKHETVKVICKPCKPGQVHEYARELARLSGGTPIQTIGNDTIVFYRGKNYTQPEVMSPVDTLSKKRALEKSKYEQSLETVRHFIAVSEKELELYYQHIALYGDPRCRASDSSLVDQSNECEAGILEAKDKGVSHQIDAVSTDISELETDTDDEQLLHAQTDYDTEQCSNTNIDLEGDTGGQIIIS</sequence>
<accession>A0A843U368</accession>
<gene>
    <name evidence="5" type="ORF">Taro_007220</name>
</gene>
<dbReference type="InterPro" id="IPR001890">
    <property type="entry name" value="RNA-binding_CRM"/>
</dbReference>
<dbReference type="SUPFAM" id="SSF75471">
    <property type="entry name" value="YhbY-like"/>
    <property type="match status" value="1"/>
</dbReference>
<dbReference type="SMART" id="SM01103">
    <property type="entry name" value="CRS1_YhbY"/>
    <property type="match status" value="1"/>
</dbReference>
<dbReference type="Proteomes" id="UP000652761">
    <property type="component" value="Unassembled WGS sequence"/>
</dbReference>
<feature type="region of interest" description="Disordered" evidence="3">
    <location>
        <begin position="149"/>
        <end position="184"/>
    </location>
</feature>
<protein>
    <recommendedName>
        <fullName evidence="4">CRM domain-containing protein</fullName>
    </recommendedName>
</protein>
<dbReference type="InterPro" id="IPR040286">
    <property type="entry name" value="At3g25440-like"/>
</dbReference>
<proteinExistence type="predicted"/>
<dbReference type="EMBL" id="NMUH01000225">
    <property type="protein sequence ID" value="MQL74849.1"/>
    <property type="molecule type" value="Genomic_DNA"/>
</dbReference>
<evidence type="ECO:0000259" key="4">
    <source>
        <dbReference type="PROSITE" id="PS51295"/>
    </source>
</evidence>
<dbReference type="AlphaFoldDB" id="A0A843U368"/>
<dbReference type="PANTHER" id="PTHR31426:SF2">
    <property type="entry name" value="OS01G0958400 PROTEIN"/>
    <property type="match status" value="1"/>
</dbReference>
<organism evidence="5 6">
    <name type="scientific">Colocasia esculenta</name>
    <name type="common">Wild taro</name>
    <name type="synonym">Arum esculentum</name>
    <dbReference type="NCBI Taxonomy" id="4460"/>
    <lineage>
        <taxon>Eukaryota</taxon>
        <taxon>Viridiplantae</taxon>
        <taxon>Streptophyta</taxon>
        <taxon>Embryophyta</taxon>
        <taxon>Tracheophyta</taxon>
        <taxon>Spermatophyta</taxon>
        <taxon>Magnoliopsida</taxon>
        <taxon>Liliopsida</taxon>
        <taxon>Araceae</taxon>
        <taxon>Aroideae</taxon>
        <taxon>Colocasieae</taxon>
        <taxon>Colocasia</taxon>
    </lineage>
</organism>
<dbReference type="Gene3D" id="3.30.110.60">
    <property type="entry name" value="YhbY-like"/>
    <property type="match status" value="1"/>
</dbReference>
<feature type="compositionally biased region" description="Basic residues" evidence="3">
    <location>
        <begin position="157"/>
        <end position="179"/>
    </location>
</feature>
<evidence type="ECO:0000313" key="6">
    <source>
        <dbReference type="Proteomes" id="UP000652761"/>
    </source>
</evidence>
<reference evidence="5" key="1">
    <citation type="submission" date="2017-07" db="EMBL/GenBank/DDBJ databases">
        <title>Taro Niue Genome Assembly and Annotation.</title>
        <authorList>
            <person name="Atibalentja N."/>
            <person name="Keating K."/>
            <person name="Fields C.J."/>
        </authorList>
    </citation>
    <scope>NUCLEOTIDE SEQUENCE</scope>
    <source>
        <strain evidence="5">Niue_2</strain>
        <tissue evidence="5">Leaf</tissue>
    </source>
</reference>
<comment type="caution">
    <text evidence="5">The sequence shown here is derived from an EMBL/GenBank/DDBJ whole genome shotgun (WGS) entry which is preliminary data.</text>
</comment>
<name>A0A843U368_COLES</name>
<keyword evidence="1 2" id="KW-0694">RNA-binding</keyword>
<feature type="domain" description="CRM" evidence="4">
    <location>
        <begin position="239"/>
        <end position="336"/>
    </location>
</feature>
<feature type="compositionally biased region" description="Basic residues" evidence="3">
    <location>
        <begin position="18"/>
        <end position="30"/>
    </location>
</feature>
<dbReference type="OrthoDB" id="1936631at2759"/>
<keyword evidence="6" id="KW-1185">Reference proteome</keyword>
<dbReference type="GO" id="GO:0003723">
    <property type="term" value="F:RNA binding"/>
    <property type="evidence" value="ECO:0007669"/>
    <property type="project" value="UniProtKB-UniRule"/>
</dbReference>
<evidence type="ECO:0000256" key="3">
    <source>
        <dbReference type="SAM" id="MobiDB-lite"/>
    </source>
</evidence>
<dbReference type="Pfam" id="PF01985">
    <property type="entry name" value="CRS1_YhbY"/>
    <property type="match status" value="1"/>
</dbReference>